<keyword evidence="2" id="KW-0297">G-protein coupled receptor</keyword>
<dbReference type="GO" id="GO:0016020">
    <property type="term" value="C:membrane"/>
    <property type="evidence" value="ECO:0007669"/>
    <property type="project" value="UniProtKB-SubCell"/>
</dbReference>
<dbReference type="PROSITE" id="PS00238">
    <property type="entry name" value="OPSIN"/>
    <property type="match status" value="1"/>
</dbReference>
<sequence length="112" mass="12011">MGVKAAKVACGISFLFLTAWTSYAPVALVGCFGSNRAVLTPFASMVPAVFSKTVACIDPWVYAISHPKFREHIHNNKFPWLISEDVCSVKKKSSGADNASAVTSSCENKPEA</sequence>
<dbReference type="InterPro" id="IPR027430">
    <property type="entry name" value="Retinal_BS"/>
</dbReference>
<evidence type="ECO:0000313" key="6">
    <source>
        <dbReference type="EMBL" id="CAB3365660.1"/>
    </source>
</evidence>
<dbReference type="PANTHER" id="PTHR24240">
    <property type="entry name" value="OPSIN"/>
    <property type="match status" value="1"/>
</dbReference>
<comment type="caution">
    <text evidence="6">The sequence shown here is derived from an EMBL/GenBank/DDBJ whole genome shotgun (WGS) entry which is preliminary data.</text>
</comment>
<organism evidence="6 7">
    <name type="scientific">Cloeon dipterum</name>
    <dbReference type="NCBI Taxonomy" id="197152"/>
    <lineage>
        <taxon>Eukaryota</taxon>
        <taxon>Metazoa</taxon>
        <taxon>Ecdysozoa</taxon>
        <taxon>Arthropoda</taxon>
        <taxon>Hexapoda</taxon>
        <taxon>Insecta</taxon>
        <taxon>Pterygota</taxon>
        <taxon>Palaeoptera</taxon>
        <taxon>Ephemeroptera</taxon>
        <taxon>Pisciforma</taxon>
        <taxon>Baetidae</taxon>
        <taxon>Cloeon</taxon>
    </lineage>
</organism>
<dbReference type="GO" id="GO:0007601">
    <property type="term" value="P:visual perception"/>
    <property type="evidence" value="ECO:0007669"/>
    <property type="project" value="UniProtKB-KW"/>
</dbReference>
<dbReference type="InterPro" id="IPR050125">
    <property type="entry name" value="GPCR_opsins"/>
</dbReference>
<name>A0A8S1C461_9INSE</name>
<evidence type="ECO:0000256" key="2">
    <source>
        <dbReference type="ARBA" id="ARBA00023040"/>
    </source>
</evidence>
<protein>
    <recommendedName>
        <fullName evidence="8">G-protein coupled receptors family 1 profile domain-containing protein</fullName>
    </recommendedName>
</protein>
<dbReference type="Proteomes" id="UP000494165">
    <property type="component" value="Unassembled WGS sequence"/>
</dbReference>
<keyword evidence="5" id="KW-0844">Vision</keyword>
<dbReference type="Gene3D" id="1.20.1070.10">
    <property type="entry name" value="Rhodopsin 7-helix transmembrane proteins"/>
    <property type="match status" value="1"/>
</dbReference>
<evidence type="ECO:0000256" key="4">
    <source>
        <dbReference type="ARBA" id="ARBA00023224"/>
    </source>
</evidence>
<keyword evidence="5" id="KW-0716">Sensory transduction</keyword>
<dbReference type="AlphaFoldDB" id="A0A8S1C461"/>
<dbReference type="SUPFAM" id="SSF81321">
    <property type="entry name" value="Family A G protein-coupled receptor-like"/>
    <property type="match status" value="1"/>
</dbReference>
<proteinExistence type="predicted"/>
<keyword evidence="4" id="KW-0807">Transducer</keyword>
<evidence type="ECO:0000313" key="7">
    <source>
        <dbReference type="Proteomes" id="UP000494165"/>
    </source>
</evidence>
<dbReference type="PROSITE" id="PS51257">
    <property type="entry name" value="PROKAR_LIPOPROTEIN"/>
    <property type="match status" value="1"/>
</dbReference>
<dbReference type="GO" id="GO:0004930">
    <property type="term" value="F:G protein-coupled receptor activity"/>
    <property type="evidence" value="ECO:0007669"/>
    <property type="project" value="UniProtKB-KW"/>
</dbReference>
<evidence type="ECO:0000256" key="3">
    <source>
        <dbReference type="ARBA" id="ARBA00023170"/>
    </source>
</evidence>
<dbReference type="OrthoDB" id="2105199at2759"/>
<evidence type="ECO:0000256" key="5">
    <source>
        <dbReference type="ARBA" id="ARBA00023305"/>
    </source>
</evidence>
<comment type="subcellular location">
    <subcellularLocation>
        <location evidence="1">Membrane</location>
        <topology evidence="1">Multi-pass membrane protein</topology>
    </subcellularLocation>
</comment>
<keyword evidence="3" id="KW-0675">Receptor</keyword>
<dbReference type="EMBL" id="CADEPI010000021">
    <property type="protein sequence ID" value="CAB3365660.1"/>
    <property type="molecule type" value="Genomic_DNA"/>
</dbReference>
<gene>
    <name evidence="6" type="ORF">CLODIP_2_CD05488</name>
</gene>
<keyword evidence="7" id="KW-1185">Reference proteome</keyword>
<evidence type="ECO:0000256" key="1">
    <source>
        <dbReference type="ARBA" id="ARBA00004141"/>
    </source>
</evidence>
<accession>A0A8S1C461</accession>
<reference evidence="6 7" key="1">
    <citation type="submission" date="2020-04" db="EMBL/GenBank/DDBJ databases">
        <authorList>
            <person name="Alioto T."/>
            <person name="Alioto T."/>
            <person name="Gomez Garrido J."/>
        </authorList>
    </citation>
    <scope>NUCLEOTIDE SEQUENCE [LARGE SCALE GENOMIC DNA]</scope>
</reference>
<evidence type="ECO:0008006" key="8">
    <source>
        <dbReference type="Google" id="ProtNLM"/>
    </source>
</evidence>